<keyword evidence="4" id="KW-0378">Hydrolase</keyword>
<dbReference type="Proteomes" id="UP001367508">
    <property type="component" value="Unassembled WGS sequence"/>
</dbReference>
<evidence type="ECO:0000256" key="4">
    <source>
        <dbReference type="ARBA" id="ARBA00022801"/>
    </source>
</evidence>
<dbReference type="GO" id="GO:0042973">
    <property type="term" value="F:glucan endo-1,3-beta-D-glucosidase activity"/>
    <property type="evidence" value="ECO:0007669"/>
    <property type="project" value="UniProtKB-EC"/>
</dbReference>
<dbReference type="Pfam" id="PF03639">
    <property type="entry name" value="Glyco_hydro_81"/>
    <property type="match status" value="1"/>
</dbReference>
<dbReference type="PROSITE" id="PS52008">
    <property type="entry name" value="GH81"/>
    <property type="match status" value="1"/>
</dbReference>
<protein>
    <recommendedName>
        <fullName evidence="3">glucan endo-1,3-beta-D-glucosidase</fullName>
        <ecNumber evidence="3">3.2.1.39</ecNumber>
    </recommendedName>
</protein>
<evidence type="ECO:0000256" key="6">
    <source>
        <dbReference type="ARBA" id="ARBA00023295"/>
    </source>
</evidence>
<comment type="catalytic activity">
    <reaction evidence="1">
        <text>Hydrolysis of (1-&gt;3)-beta-D-glucosidic linkages in (1-&gt;3)-beta-D-glucans.</text>
        <dbReference type="EC" id="3.2.1.39"/>
    </reaction>
</comment>
<evidence type="ECO:0000259" key="9">
    <source>
        <dbReference type="Pfam" id="PF03639"/>
    </source>
</evidence>
<dbReference type="InterPro" id="IPR040720">
    <property type="entry name" value="GH81_C"/>
</dbReference>
<dbReference type="InterPro" id="IPR005200">
    <property type="entry name" value="Endo-beta-glucanase"/>
</dbReference>
<comment type="similarity">
    <text evidence="2">Belongs to the glycosyl hydrolase 81 family.</text>
</comment>
<reference evidence="11 12" key="1">
    <citation type="submission" date="2024-01" db="EMBL/GenBank/DDBJ databases">
        <title>The genomes of 5 underutilized Papilionoideae crops provide insights into root nodulation and disease resistanc.</title>
        <authorList>
            <person name="Jiang F."/>
        </authorList>
    </citation>
    <scope>NUCLEOTIDE SEQUENCE [LARGE SCALE GENOMIC DNA]</scope>
    <source>
        <strain evidence="11">LVBAO_FW01</strain>
        <tissue evidence="11">Leaves</tissue>
    </source>
</reference>
<organism evidence="11 12">
    <name type="scientific">Canavalia gladiata</name>
    <name type="common">Sword bean</name>
    <name type="synonym">Dolichos gladiatus</name>
    <dbReference type="NCBI Taxonomy" id="3824"/>
    <lineage>
        <taxon>Eukaryota</taxon>
        <taxon>Viridiplantae</taxon>
        <taxon>Streptophyta</taxon>
        <taxon>Embryophyta</taxon>
        <taxon>Tracheophyta</taxon>
        <taxon>Spermatophyta</taxon>
        <taxon>Magnoliopsida</taxon>
        <taxon>eudicotyledons</taxon>
        <taxon>Gunneridae</taxon>
        <taxon>Pentapetalae</taxon>
        <taxon>rosids</taxon>
        <taxon>fabids</taxon>
        <taxon>Fabales</taxon>
        <taxon>Fabaceae</taxon>
        <taxon>Papilionoideae</taxon>
        <taxon>50 kb inversion clade</taxon>
        <taxon>NPAAA clade</taxon>
        <taxon>indigoferoid/millettioid clade</taxon>
        <taxon>Phaseoleae</taxon>
        <taxon>Canavalia</taxon>
    </lineage>
</organism>
<dbReference type="PANTHER" id="PTHR31983">
    <property type="entry name" value="ENDO-1,3(4)-BETA-GLUCANASE 1"/>
    <property type="match status" value="1"/>
</dbReference>
<dbReference type="AlphaFoldDB" id="A0AAN9KEB4"/>
<keyword evidence="7" id="KW-0961">Cell wall biogenesis/degradation</keyword>
<accession>A0AAN9KEB4</accession>
<keyword evidence="5" id="KW-0119">Carbohydrate metabolism</keyword>
<evidence type="ECO:0000256" key="8">
    <source>
        <dbReference type="ARBA" id="ARBA00023326"/>
    </source>
</evidence>
<dbReference type="GO" id="GO:0052861">
    <property type="term" value="F:endo-1,3(4)-beta-glucanase activity"/>
    <property type="evidence" value="ECO:0007669"/>
    <property type="project" value="InterPro"/>
</dbReference>
<proteinExistence type="inferred from homology"/>
<feature type="domain" description="Glycosyl hydrolase family 81 C-terminal" evidence="10">
    <location>
        <begin position="311"/>
        <end position="661"/>
    </location>
</feature>
<evidence type="ECO:0000256" key="5">
    <source>
        <dbReference type="ARBA" id="ARBA00023277"/>
    </source>
</evidence>
<dbReference type="EMBL" id="JAYMYQ010000008">
    <property type="protein sequence ID" value="KAK7316225.1"/>
    <property type="molecule type" value="Genomic_DNA"/>
</dbReference>
<evidence type="ECO:0000313" key="11">
    <source>
        <dbReference type="EMBL" id="KAK7316225.1"/>
    </source>
</evidence>
<evidence type="ECO:0000259" key="10">
    <source>
        <dbReference type="Pfam" id="PF17652"/>
    </source>
</evidence>
<keyword evidence="12" id="KW-1185">Reference proteome</keyword>
<dbReference type="Pfam" id="PF17652">
    <property type="entry name" value="Glyco_hydro81C"/>
    <property type="match status" value="1"/>
</dbReference>
<comment type="caution">
    <text evidence="11">The sequence shown here is derived from an EMBL/GenBank/DDBJ whole genome shotgun (WGS) entry which is preliminary data.</text>
</comment>
<evidence type="ECO:0000313" key="12">
    <source>
        <dbReference type="Proteomes" id="UP001367508"/>
    </source>
</evidence>
<keyword evidence="8" id="KW-0624">Polysaccharide degradation</keyword>
<evidence type="ECO:0000256" key="3">
    <source>
        <dbReference type="ARBA" id="ARBA00012780"/>
    </source>
</evidence>
<keyword evidence="6" id="KW-0326">Glycosidase</keyword>
<dbReference type="EC" id="3.2.1.39" evidence="3"/>
<evidence type="ECO:0000256" key="2">
    <source>
        <dbReference type="ARBA" id="ARBA00010730"/>
    </source>
</evidence>
<dbReference type="GO" id="GO:0071555">
    <property type="term" value="P:cell wall organization"/>
    <property type="evidence" value="ECO:0007669"/>
    <property type="project" value="UniProtKB-KW"/>
</dbReference>
<evidence type="ECO:0000256" key="1">
    <source>
        <dbReference type="ARBA" id="ARBA00000382"/>
    </source>
</evidence>
<gene>
    <name evidence="11" type="ORF">VNO77_35083</name>
</gene>
<dbReference type="Gene3D" id="2.70.98.30">
    <property type="entry name" value="Golgi alpha-mannosidase II, domain 4"/>
    <property type="match status" value="1"/>
</dbReference>
<dbReference type="PANTHER" id="PTHR31983:SF22">
    <property type="entry name" value="GLUCAN ENDO-1,3-BETA-D-GLUCOSIDASE"/>
    <property type="match status" value="1"/>
</dbReference>
<name>A0AAN9KEB4_CANGL</name>
<dbReference type="InterPro" id="IPR040451">
    <property type="entry name" value="GH81_N"/>
</dbReference>
<sequence>MSTNQNNTTPYIFPQTQKSTVLPDPSTFFSPNLVSNPLPTNSFFQNFVLKNGDQPEYIHPYLIKSSNSSLSLSYPSHSVSSTVIYQVFNPDLTITSKQHSNGKHVISSYSDLSVTLDIPSSNLRFFLVRGSPFLTVSVTQSTPLSITTIHAITSFSSNDSLTKFTFQFNNGQKWLLFASSPIKLSHDNNNPSEITSDAFSGIIRIALCPDSNSDKEAVLDRFSSCYPVSGNAVIKEPFCVEYNWETKGSGDMLLLAHPLHVQLLSNKESDVTVLDDFKYKSIDGDLVGVVGKSWLLKANPVSVTWHSTRGVKEESRDEIISALVNDVENLDASKIEIVSSYLYGQFIARAARFALIAEEVSFYDVIPNVSMFLKEAIEPWLDSNYKKNGFLHDHKWGGIITNKGSTDEKEDSGFGIYNDHQYQLGYFLYVIAVLAKIDPAWGRKYKAKAYSLMQDFMNLDTLSNSNYTRFRCFDLYKLHSWAAGLTVFSDGRNHESTSQAVNAYYAAALMGMAYGDINLLTLGSTLTSLEIHAAQMWVHVKPDGTMYESAFTEENRILGILWANKRDIKLWFASGVLKEYRLGIHLLPLSPISEALFSNIDYVIELVEWILPALKREGAEDGWKGFVHALQGIYDNEIALQNIKSLKDHHDGNSLTNLLWWIHTRGDGDDNQ</sequence>
<dbReference type="GO" id="GO:0000272">
    <property type="term" value="P:polysaccharide catabolic process"/>
    <property type="evidence" value="ECO:0007669"/>
    <property type="project" value="UniProtKB-KW"/>
</dbReference>
<feature type="domain" description="Glycosyl hydrolase family 81 N-terminal" evidence="9">
    <location>
        <begin position="35"/>
        <end position="305"/>
    </location>
</feature>
<evidence type="ECO:0000256" key="7">
    <source>
        <dbReference type="ARBA" id="ARBA00023316"/>
    </source>
</evidence>